<dbReference type="EC" id="3.2.1.58" evidence="6"/>
<organism evidence="7 8">
    <name type="scientific">Rotaria sordida</name>
    <dbReference type="NCBI Taxonomy" id="392033"/>
    <lineage>
        <taxon>Eukaryota</taxon>
        <taxon>Metazoa</taxon>
        <taxon>Spiralia</taxon>
        <taxon>Gnathifera</taxon>
        <taxon>Rotifera</taxon>
        <taxon>Eurotatoria</taxon>
        <taxon>Bdelloidea</taxon>
        <taxon>Philodinida</taxon>
        <taxon>Philodinidae</taxon>
        <taxon>Rotaria</taxon>
    </lineage>
</organism>
<dbReference type="GO" id="GO:0009986">
    <property type="term" value="C:cell surface"/>
    <property type="evidence" value="ECO:0007669"/>
    <property type="project" value="TreeGrafter"/>
</dbReference>
<comment type="catalytic activity">
    <reaction evidence="5">
        <text>Successive hydrolysis of beta-D-glucose units from the non-reducing ends of (1-&gt;3)-beta-D-glucans, releasing alpha-glucose.</text>
        <dbReference type="EC" id="3.2.1.58"/>
    </reaction>
</comment>
<evidence type="ECO:0000256" key="1">
    <source>
        <dbReference type="ARBA" id="ARBA00022801"/>
    </source>
</evidence>
<evidence type="ECO:0000313" key="8">
    <source>
        <dbReference type="Proteomes" id="UP000663836"/>
    </source>
</evidence>
<feature type="non-terminal residue" evidence="7">
    <location>
        <position position="1"/>
    </location>
</feature>
<keyword evidence="1" id="KW-0378">Hydrolase</keyword>
<dbReference type="PANTHER" id="PTHR31297:SF34">
    <property type="entry name" value="GLUCAN 1,3-BETA-GLUCOSIDASE 2"/>
    <property type="match status" value="1"/>
</dbReference>
<dbReference type="EMBL" id="CAJOBD010012664">
    <property type="protein sequence ID" value="CAF4183054.1"/>
    <property type="molecule type" value="Genomic_DNA"/>
</dbReference>
<reference evidence="7" key="1">
    <citation type="submission" date="2021-02" db="EMBL/GenBank/DDBJ databases">
        <authorList>
            <person name="Nowell W R."/>
        </authorList>
    </citation>
    <scope>NUCLEOTIDE SEQUENCE</scope>
</reference>
<dbReference type="Gene3D" id="3.20.20.80">
    <property type="entry name" value="Glycosidases"/>
    <property type="match status" value="1"/>
</dbReference>
<evidence type="ECO:0000256" key="5">
    <source>
        <dbReference type="ARBA" id="ARBA00036824"/>
    </source>
</evidence>
<dbReference type="AlphaFoldDB" id="A0A819ZZI1"/>
<comment type="caution">
    <text evidence="7">The sequence shown here is derived from an EMBL/GenBank/DDBJ whole genome shotgun (WGS) entry which is preliminary data.</text>
</comment>
<evidence type="ECO:0000256" key="4">
    <source>
        <dbReference type="ARBA" id="ARBA00023316"/>
    </source>
</evidence>
<dbReference type="InterPro" id="IPR018087">
    <property type="entry name" value="Glyco_hydro_5_CS"/>
</dbReference>
<proteinExistence type="predicted"/>
<dbReference type="PANTHER" id="PTHR31297">
    <property type="entry name" value="GLUCAN ENDO-1,6-BETA-GLUCOSIDASE B"/>
    <property type="match status" value="1"/>
</dbReference>
<keyword evidence="3" id="KW-0326">Glycosidase</keyword>
<evidence type="ECO:0000256" key="2">
    <source>
        <dbReference type="ARBA" id="ARBA00023180"/>
    </source>
</evidence>
<accession>A0A819ZZI1</accession>
<dbReference type="GO" id="GO:0071555">
    <property type="term" value="P:cell wall organization"/>
    <property type="evidence" value="ECO:0007669"/>
    <property type="project" value="UniProtKB-KW"/>
</dbReference>
<evidence type="ECO:0000256" key="3">
    <source>
        <dbReference type="ARBA" id="ARBA00023295"/>
    </source>
</evidence>
<dbReference type="InterPro" id="IPR050386">
    <property type="entry name" value="Glycosyl_hydrolase_5"/>
</dbReference>
<protein>
    <recommendedName>
        <fullName evidence="6">glucan 1,3-beta-glucosidase</fullName>
        <ecNumber evidence="6">3.2.1.58</ecNumber>
    </recommendedName>
</protein>
<dbReference type="PROSITE" id="PS00659">
    <property type="entry name" value="GLYCOSYL_HYDROL_F5"/>
    <property type="match status" value="1"/>
</dbReference>
<evidence type="ECO:0000313" key="7">
    <source>
        <dbReference type="EMBL" id="CAF4183054.1"/>
    </source>
</evidence>
<keyword evidence="2" id="KW-0325">Glycoprotein</keyword>
<keyword evidence="4" id="KW-0961">Cell wall biogenesis/degradation</keyword>
<dbReference type="GO" id="GO:0005576">
    <property type="term" value="C:extracellular region"/>
    <property type="evidence" value="ECO:0007669"/>
    <property type="project" value="TreeGrafter"/>
</dbReference>
<dbReference type="FunFam" id="3.20.20.80:FF:000113">
    <property type="entry name" value="Glucan 1,3-beta-glucosidase"/>
    <property type="match status" value="1"/>
</dbReference>
<dbReference type="GO" id="GO:0004338">
    <property type="term" value="F:glucan exo-1,3-beta-glucosidase activity"/>
    <property type="evidence" value="ECO:0007669"/>
    <property type="project" value="UniProtKB-EC"/>
</dbReference>
<sequence length="365" mass="41863">TSLNNLREDIKSGRKPIRGVNLGGWLVAEHWMTTGSPAWGGVPDNIADQGEYKTMQYLGHSKGDYQFQKHRDSFITEQDFHDIAAARLNTVRIPVGYWITGFDNSGGGDPNAWQIFAPNAISYLDRAIREWAPRYNLLVLISFHAAKGSQSGQDHSAPENPGNSYWGLYPENVKNTLDTVEWLARRYNNDAAFLAIGLLNEPSGSTTESVLKQYYYDAYGRIRLFSSCLLSVSPLLYQQGPYDSDWNKFMPPPNWYNIRHEWHRYQIWGFEGWDENRLIFYAQNDLKNAVNAWKGNWLFIGEWTVASSAAFNNDNDLQRYADAQRAAFNSAPGGWTFWTWKYYNDDGSRNGWSLKSMINRGFIRA</sequence>
<name>A0A819ZZI1_9BILA</name>
<dbReference type="InterPro" id="IPR017853">
    <property type="entry name" value="GH"/>
</dbReference>
<dbReference type="Proteomes" id="UP000663836">
    <property type="component" value="Unassembled WGS sequence"/>
</dbReference>
<evidence type="ECO:0000256" key="6">
    <source>
        <dbReference type="ARBA" id="ARBA00038929"/>
    </source>
</evidence>
<dbReference type="SUPFAM" id="SSF51445">
    <property type="entry name" value="(Trans)glycosidases"/>
    <property type="match status" value="1"/>
</dbReference>
<gene>
    <name evidence="7" type="ORF">JBS370_LOCUS35618</name>
</gene>
<dbReference type="GO" id="GO:0009251">
    <property type="term" value="P:glucan catabolic process"/>
    <property type="evidence" value="ECO:0007669"/>
    <property type="project" value="TreeGrafter"/>
</dbReference>